<proteinExistence type="predicted"/>
<evidence type="ECO:0000313" key="1">
    <source>
        <dbReference type="EMBL" id="KAG2200091.1"/>
    </source>
</evidence>
<dbReference type="AlphaFoldDB" id="A0A8H7UVF5"/>
<dbReference type="EMBL" id="JAEPRD010000088">
    <property type="protein sequence ID" value="KAG2200091.1"/>
    <property type="molecule type" value="Genomic_DNA"/>
</dbReference>
<dbReference type="Proteomes" id="UP000603453">
    <property type="component" value="Unassembled WGS sequence"/>
</dbReference>
<sequence>MQAYSFPRACIYLIDSLLSVINPVEEIKDSFENAFDRQVYEQSNTDEKVTVEEYDWECLIEPEMEDISVKATRHVPSFTETVSVNERFAKVKAIFEAEFSVGKAFADKETARLEIQSFSKANNIESKK</sequence>
<keyword evidence="2" id="KW-1185">Reference proteome</keyword>
<reference evidence="1" key="1">
    <citation type="submission" date="2020-12" db="EMBL/GenBank/DDBJ databases">
        <title>Metabolic potential, ecology and presence of endohyphal bacteria is reflected in genomic diversity of Mucoromycotina.</title>
        <authorList>
            <person name="Muszewska A."/>
            <person name="Okrasinska A."/>
            <person name="Steczkiewicz K."/>
            <person name="Drgas O."/>
            <person name="Orlowska M."/>
            <person name="Perlinska-Lenart U."/>
            <person name="Aleksandrzak-Piekarczyk T."/>
            <person name="Szatraj K."/>
            <person name="Zielenkiewicz U."/>
            <person name="Pilsyk S."/>
            <person name="Malc E."/>
            <person name="Mieczkowski P."/>
            <person name="Kruszewska J.S."/>
            <person name="Biernat P."/>
            <person name="Pawlowska J."/>
        </authorList>
    </citation>
    <scope>NUCLEOTIDE SEQUENCE</scope>
    <source>
        <strain evidence="1">WA0000017839</strain>
    </source>
</reference>
<evidence type="ECO:0000313" key="2">
    <source>
        <dbReference type="Proteomes" id="UP000603453"/>
    </source>
</evidence>
<name>A0A8H7UVF5_9FUNG</name>
<comment type="caution">
    <text evidence="1">The sequence shown here is derived from an EMBL/GenBank/DDBJ whole genome shotgun (WGS) entry which is preliminary data.</text>
</comment>
<organism evidence="1 2">
    <name type="scientific">Mucor saturninus</name>
    <dbReference type="NCBI Taxonomy" id="64648"/>
    <lineage>
        <taxon>Eukaryota</taxon>
        <taxon>Fungi</taxon>
        <taxon>Fungi incertae sedis</taxon>
        <taxon>Mucoromycota</taxon>
        <taxon>Mucoromycotina</taxon>
        <taxon>Mucoromycetes</taxon>
        <taxon>Mucorales</taxon>
        <taxon>Mucorineae</taxon>
        <taxon>Mucoraceae</taxon>
        <taxon>Mucor</taxon>
    </lineage>
</organism>
<gene>
    <name evidence="1" type="ORF">INT47_007736</name>
</gene>
<accession>A0A8H7UVF5</accession>
<protein>
    <submittedName>
        <fullName evidence="1">Uncharacterized protein</fullName>
    </submittedName>
</protein>